<dbReference type="RefSeq" id="WP_121251745.1">
    <property type="nucleotide sequence ID" value="NZ_RBIL01000001.1"/>
</dbReference>
<keyword evidence="4 7" id="KW-0689">Ribosomal protein</keyword>
<dbReference type="AlphaFoldDB" id="A0A660LHX1"/>
<comment type="function">
    <text evidence="7">One of the primary rRNA binding proteins, it binds directly near the 3'-end of the 23S rRNA, where it nucleates assembly of the 50S subunit.</text>
</comment>
<dbReference type="GO" id="GO:0006412">
    <property type="term" value="P:translation"/>
    <property type="evidence" value="ECO:0007669"/>
    <property type="project" value="UniProtKB-UniRule"/>
</dbReference>
<dbReference type="Gene3D" id="2.40.30.10">
    <property type="entry name" value="Translation factors"/>
    <property type="match status" value="1"/>
</dbReference>
<dbReference type="InterPro" id="IPR019927">
    <property type="entry name" value="Ribosomal_uL3_bac/org-type"/>
</dbReference>
<dbReference type="InterPro" id="IPR000597">
    <property type="entry name" value="Ribosomal_uL3"/>
</dbReference>
<dbReference type="Gene3D" id="3.30.160.810">
    <property type="match status" value="1"/>
</dbReference>
<sequence>MPAILAKKLGMTQRFLDDGRVERVTVLEAGPCPVTAIRTNDVDGYEAVQLGFGAVREKALNKPKLGYLKKVNASPVRTLVEFRDEAGELVVGDTVTVEAFEVGQKVKIAGKGKGKGFQGTIKRHNFSSGPKSHGSHNKRAPGSIGASATPSRVFKGIRGPGQMGGKRVTQKGLTIVDLLPEQNLMLVRGSVPGSKGDTVEVRTDA</sequence>
<dbReference type="GO" id="GO:0019843">
    <property type="term" value="F:rRNA binding"/>
    <property type="evidence" value="ECO:0007669"/>
    <property type="project" value="UniProtKB-UniRule"/>
</dbReference>
<dbReference type="PANTHER" id="PTHR11229">
    <property type="entry name" value="50S RIBOSOMAL PROTEIN L3"/>
    <property type="match status" value="1"/>
</dbReference>
<comment type="subunit">
    <text evidence="7">Part of the 50S ribosomal subunit. Forms a cluster with proteins L14 and L19.</text>
</comment>
<evidence type="ECO:0000256" key="3">
    <source>
        <dbReference type="ARBA" id="ARBA00022884"/>
    </source>
</evidence>
<organism evidence="9 10">
    <name type="scientific">Solirubrobacter pauli</name>
    <dbReference type="NCBI Taxonomy" id="166793"/>
    <lineage>
        <taxon>Bacteria</taxon>
        <taxon>Bacillati</taxon>
        <taxon>Actinomycetota</taxon>
        <taxon>Thermoleophilia</taxon>
        <taxon>Solirubrobacterales</taxon>
        <taxon>Solirubrobacteraceae</taxon>
        <taxon>Solirubrobacter</taxon>
    </lineage>
</organism>
<evidence type="ECO:0000256" key="4">
    <source>
        <dbReference type="ARBA" id="ARBA00022980"/>
    </source>
</evidence>
<proteinExistence type="inferred from homology"/>
<gene>
    <name evidence="7" type="primary">rplC</name>
    <name evidence="9" type="ORF">C8N24_3401</name>
</gene>
<dbReference type="EMBL" id="RBIL01000001">
    <property type="protein sequence ID" value="RKQ93533.1"/>
    <property type="molecule type" value="Genomic_DNA"/>
</dbReference>
<feature type="region of interest" description="Disordered" evidence="8">
    <location>
        <begin position="113"/>
        <end position="152"/>
    </location>
</feature>
<evidence type="ECO:0000313" key="10">
    <source>
        <dbReference type="Proteomes" id="UP000278962"/>
    </source>
</evidence>
<protein>
    <recommendedName>
        <fullName evidence="6 7">Large ribosomal subunit protein uL3</fullName>
    </recommendedName>
</protein>
<dbReference type="Proteomes" id="UP000278962">
    <property type="component" value="Unassembled WGS sequence"/>
</dbReference>
<dbReference type="SUPFAM" id="SSF50447">
    <property type="entry name" value="Translation proteins"/>
    <property type="match status" value="1"/>
</dbReference>
<dbReference type="FunFam" id="3.30.160.810:FF:000001">
    <property type="entry name" value="50S ribosomal protein L3"/>
    <property type="match status" value="1"/>
</dbReference>
<evidence type="ECO:0000256" key="8">
    <source>
        <dbReference type="SAM" id="MobiDB-lite"/>
    </source>
</evidence>
<evidence type="ECO:0000256" key="7">
    <source>
        <dbReference type="HAMAP-Rule" id="MF_01325"/>
    </source>
</evidence>
<dbReference type="PANTHER" id="PTHR11229:SF16">
    <property type="entry name" value="LARGE RIBOSOMAL SUBUNIT PROTEIN UL3C"/>
    <property type="match status" value="1"/>
</dbReference>
<keyword evidence="2 7" id="KW-0699">rRNA-binding</keyword>
<dbReference type="Pfam" id="PF00297">
    <property type="entry name" value="Ribosomal_L3"/>
    <property type="match status" value="1"/>
</dbReference>
<dbReference type="GO" id="GO:0022625">
    <property type="term" value="C:cytosolic large ribosomal subunit"/>
    <property type="evidence" value="ECO:0007669"/>
    <property type="project" value="TreeGrafter"/>
</dbReference>
<dbReference type="HAMAP" id="MF_01325_B">
    <property type="entry name" value="Ribosomal_uL3_B"/>
    <property type="match status" value="1"/>
</dbReference>
<keyword evidence="3 7" id="KW-0694">RNA-binding</keyword>
<name>A0A660LHX1_9ACTN</name>
<keyword evidence="10" id="KW-1185">Reference proteome</keyword>
<dbReference type="FunFam" id="2.40.30.10:FF:000004">
    <property type="entry name" value="50S ribosomal protein L3"/>
    <property type="match status" value="1"/>
</dbReference>
<accession>A0A660LHX1</accession>
<evidence type="ECO:0000256" key="6">
    <source>
        <dbReference type="ARBA" id="ARBA00035243"/>
    </source>
</evidence>
<dbReference type="GO" id="GO:0003735">
    <property type="term" value="F:structural constituent of ribosome"/>
    <property type="evidence" value="ECO:0007669"/>
    <property type="project" value="UniProtKB-UniRule"/>
</dbReference>
<evidence type="ECO:0000313" key="9">
    <source>
        <dbReference type="EMBL" id="RKQ93533.1"/>
    </source>
</evidence>
<evidence type="ECO:0000256" key="2">
    <source>
        <dbReference type="ARBA" id="ARBA00022730"/>
    </source>
</evidence>
<comment type="caution">
    <text evidence="9">The sequence shown here is derived from an EMBL/GenBank/DDBJ whole genome shotgun (WGS) entry which is preliminary data.</text>
</comment>
<dbReference type="OrthoDB" id="9806135at2"/>
<evidence type="ECO:0000256" key="1">
    <source>
        <dbReference type="ARBA" id="ARBA00006540"/>
    </source>
</evidence>
<dbReference type="InterPro" id="IPR009000">
    <property type="entry name" value="Transl_B-barrel_sf"/>
</dbReference>
<keyword evidence="5 7" id="KW-0687">Ribonucleoprotein</keyword>
<reference evidence="9 10" key="1">
    <citation type="submission" date="2018-10" db="EMBL/GenBank/DDBJ databases">
        <title>Genomic Encyclopedia of Archaeal and Bacterial Type Strains, Phase II (KMG-II): from individual species to whole genera.</title>
        <authorList>
            <person name="Goeker M."/>
        </authorList>
    </citation>
    <scope>NUCLEOTIDE SEQUENCE [LARGE SCALE GENOMIC DNA]</scope>
    <source>
        <strain evidence="9 10">DSM 14954</strain>
    </source>
</reference>
<dbReference type="NCBIfam" id="TIGR03625">
    <property type="entry name" value="L3_bact"/>
    <property type="match status" value="1"/>
</dbReference>
<evidence type="ECO:0000256" key="5">
    <source>
        <dbReference type="ARBA" id="ARBA00023274"/>
    </source>
</evidence>
<comment type="similarity">
    <text evidence="1 7">Belongs to the universal ribosomal protein uL3 family.</text>
</comment>